<feature type="transmembrane region" description="Helical" evidence="3">
    <location>
        <begin position="39"/>
        <end position="59"/>
    </location>
</feature>
<dbReference type="Gene3D" id="2.60.120.310">
    <property type="entry name" value="Copper type II, ascorbate-dependent monooxygenase, N-terminal domain"/>
    <property type="match status" value="1"/>
</dbReference>
<dbReference type="InterPro" id="IPR000323">
    <property type="entry name" value="Cu2_ascorb_mOase_N"/>
</dbReference>
<feature type="domain" description="Temptin Cys/Cys disulfide" evidence="6">
    <location>
        <begin position="65"/>
        <end position="161"/>
    </location>
</feature>
<keyword evidence="7" id="KW-0503">Monooxygenase</keyword>
<accession>A0A210PM05</accession>
<evidence type="ECO:0000259" key="4">
    <source>
        <dbReference type="Pfam" id="PF01082"/>
    </source>
</evidence>
<dbReference type="Gene3D" id="2.60.120.230">
    <property type="match status" value="1"/>
</dbReference>
<feature type="domain" description="Copper type II ascorbate-dependent monooxygenase N-terminal" evidence="4">
    <location>
        <begin position="200"/>
        <end position="314"/>
    </location>
</feature>
<evidence type="ECO:0000256" key="1">
    <source>
        <dbReference type="ARBA" id="ARBA00023157"/>
    </source>
</evidence>
<dbReference type="EMBL" id="NEDP02005589">
    <property type="protein sequence ID" value="OWF37456.1"/>
    <property type="molecule type" value="Genomic_DNA"/>
</dbReference>
<keyword evidence="3" id="KW-0812">Transmembrane</keyword>
<keyword evidence="2" id="KW-0325">Glycoprotein</keyword>
<dbReference type="InterPro" id="IPR036939">
    <property type="entry name" value="Cu2_ascorb_mOase_N_sf"/>
</dbReference>
<evidence type="ECO:0000256" key="3">
    <source>
        <dbReference type="SAM" id="Phobius"/>
    </source>
</evidence>
<reference evidence="7 8" key="1">
    <citation type="journal article" date="2017" name="Nat. Ecol. Evol.">
        <title>Scallop genome provides insights into evolution of bilaterian karyotype and development.</title>
        <authorList>
            <person name="Wang S."/>
            <person name="Zhang J."/>
            <person name="Jiao W."/>
            <person name="Li J."/>
            <person name="Xun X."/>
            <person name="Sun Y."/>
            <person name="Guo X."/>
            <person name="Huan P."/>
            <person name="Dong B."/>
            <person name="Zhang L."/>
            <person name="Hu X."/>
            <person name="Sun X."/>
            <person name="Wang J."/>
            <person name="Zhao C."/>
            <person name="Wang Y."/>
            <person name="Wang D."/>
            <person name="Huang X."/>
            <person name="Wang R."/>
            <person name="Lv J."/>
            <person name="Li Y."/>
            <person name="Zhang Z."/>
            <person name="Liu B."/>
            <person name="Lu W."/>
            <person name="Hui Y."/>
            <person name="Liang J."/>
            <person name="Zhou Z."/>
            <person name="Hou R."/>
            <person name="Li X."/>
            <person name="Liu Y."/>
            <person name="Li H."/>
            <person name="Ning X."/>
            <person name="Lin Y."/>
            <person name="Zhao L."/>
            <person name="Xing Q."/>
            <person name="Dou J."/>
            <person name="Li Y."/>
            <person name="Mao J."/>
            <person name="Guo H."/>
            <person name="Dou H."/>
            <person name="Li T."/>
            <person name="Mu C."/>
            <person name="Jiang W."/>
            <person name="Fu Q."/>
            <person name="Fu X."/>
            <person name="Miao Y."/>
            <person name="Liu J."/>
            <person name="Yu Q."/>
            <person name="Li R."/>
            <person name="Liao H."/>
            <person name="Li X."/>
            <person name="Kong Y."/>
            <person name="Jiang Z."/>
            <person name="Chourrout D."/>
            <person name="Li R."/>
            <person name="Bao Z."/>
        </authorList>
    </citation>
    <scope>NUCLEOTIDE SEQUENCE [LARGE SCALE GENOMIC DNA]</scope>
    <source>
        <strain evidence="7 8">PY_sf001</strain>
    </source>
</reference>
<gene>
    <name evidence="7" type="ORF">KP79_PYT04702</name>
</gene>
<dbReference type="STRING" id="6573.A0A210PM05"/>
<keyword evidence="1" id="KW-1015">Disulfide bond</keyword>
<protein>
    <submittedName>
        <fullName evidence="7">DBH-like monooxygenase protein 1</fullName>
    </submittedName>
</protein>
<dbReference type="Pfam" id="PF24784">
    <property type="entry name" value="Temptin_C"/>
    <property type="match status" value="1"/>
</dbReference>
<dbReference type="AlphaFoldDB" id="A0A210PM05"/>
<dbReference type="OrthoDB" id="10003276at2759"/>
<keyword evidence="8" id="KW-1185">Reference proteome</keyword>
<dbReference type="InterPro" id="IPR024548">
    <property type="entry name" value="Cu2_monoox_C"/>
</dbReference>
<organism evidence="7 8">
    <name type="scientific">Mizuhopecten yessoensis</name>
    <name type="common">Japanese scallop</name>
    <name type="synonym">Patinopecten yessoensis</name>
    <dbReference type="NCBI Taxonomy" id="6573"/>
    <lineage>
        <taxon>Eukaryota</taxon>
        <taxon>Metazoa</taxon>
        <taxon>Spiralia</taxon>
        <taxon>Lophotrochozoa</taxon>
        <taxon>Mollusca</taxon>
        <taxon>Bivalvia</taxon>
        <taxon>Autobranchia</taxon>
        <taxon>Pteriomorphia</taxon>
        <taxon>Pectinida</taxon>
        <taxon>Pectinoidea</taxon>
        <taxon>Pectinidae</taxon>
        <taxon>Mizuhopecten</taxon>
    </lineage>
</organism>
<evidence type="ECO:0000313" key="7">
    <source>
        <dbReference type="EMBL" id="OWF37456.1"/>
    </source>
</evidence>
<evidence type="ECO:0000259" key="6">
    <source>
        <dbReference type="Pfam" id="PF24784"/>
    </source>
</evidence>
<dbReference type="InterPro" id="IPR000945">
    <property type="entry name" value="DBH-like"/>
</dbReference>
<keyword evidence="3" id="KW-1133">Transmembrane helix</keyword>
<comment type="caution">
    <text evidence="7">The sequence shown here is derived from an EMBL/GenBank/DDBJ whole genome shotgun (WGS) entry which is preliminary data.</text>
</comment>
<proteinExistence type="predicted"/>
<dbReference type="GO" id="GO:0004500">
    <property type="term" value="F:dopamine beta-monooxygenase activity"/>
    <property type="evidence" value="ECO:0007669"/>
    <property type="project" value="InterPro"/>
</dbReference>
<dbReference type="PANTHER" id="PTHR10157:SF23">
    <property type="entry name" value="MOXD1 HOMOLOG 1"/>
    <property type="match status" value="1"/>
</dbReference>
<sequence length="601" mass="68613">MSNGNRHRMEIIPVVHVIEKNRCNRNVHRWRESITEDPLYSGLWSNTLYLLLLAFLVLAHKGSLGFPYFKERIPNGGQVPSPCNPMEIWKGVGHKSSDGGDDRNPFGLDFLRHGKTWTRALCEMDSDGDGMTNGEELGDPACTWTPGNTPAKTTGLSHPGVCEPLNSELCREKNTWLDCSATGNGNCPAFEEPGMQNVTLKFPRTDVPSHVTNYYCQIFDLPDGDFHLVGTRPIIDNQELTHHILLFGCDEREVPATSNAFKCGMLAHPKCINIIGTWTVGSSGDCLHANTGFRIGRRGFRRAAMQIHWNNRRRQDGHSDSSGMVLYFTDRRRKYDAAMFAVGQEFIEIPPRQPEVDFHSSCSRDCTGAMFPTPIYITRAVNHMHYMGIKQRITLHRNGTKIRDITFDNPYRYDSPAFYKYDPPIEVRPGDEIRTTCTYSSIDKQRTVYFGDGTTDEMCFGFMTYYPRQNIPMPYCTTWKTVEKCKRYLPQFGGVVNDCPWKTFLSSKNPDTRRIVGNVLSLCSNINGSRDRQCSDRCTETVEESREHVGFFHFLDFLEGEWRFYPDVHMVKMSDQPHSINLEKIFGMLSNKMMQGVASWK</sequence>
<dbReference type="Pfam" id="PF03712">
    <property type="entry name" value="Cu2_monoox_C"/>
    <property type="match status" value="1"/>
</dbReference>
<dbReference type="InterPro" id="IPR008977">
    <property type="entry name" value="PHM/PNGase_F_dom_sf"/>
</dbReference>
<dbReference type="Pfam" id="PF01082">
    <property type="entry name" value="Cu2_monooxygen"/>
    <property type="match status" value="1"/>
</dbReference>
<dbReference type="Proteomes" id="UP000242188">
    <property type="component" value="Unassembled WGS sequence"/>
</dbReference>
<dbReference type="SUPFAM" id="SSF49742">
    <property type="entry name" value="PHM/PNGase F"/>
    <property type="match status" value="2"/>
</dbReference>
<name>A0A210PM05_MIZYE</name>
<feature type="domain" description="Copper type II ascorbate-dependent monooxygenase C-terminal" evidence="5">
    <location>
        <begin position="335"/>
        <end position="483"/>
    </location>
</feature>
<dbReference type="GO" id="GO:0005507">
    <property type="term" value="F:copper ion binding"/>
    <property type="evidence" value="ECO:0007669"/>
    <property type="project" value="InterPro"/>
</dbReference>
<dbReference type="InterPro" id="IPR014784">
    <property type="entry name" value="Cu2_ascorb_mOase-like_C"/>
</dbReference>
<keyword evidence="3" id="KW-0472">Membrane</keyword>
<evidence type="ECO:0000256" key="2">
    <source>
        <dbReference type="ARBA" id="ARBA00023180"/>
    </source>
</evidence>
<evidence type="ECO:0000313" key="8">
    <source>
        <dbReference type="Proteomes" id="UP000242188"/>
    </source>
</evidence>
<evidence type="ECO:0000259" key="5">
    <source>
        <dbReference type="Pfam" id="PF03712"/>
    </source>
</evidence>
<dbReference type="PANTHER" id="PTHR10157">
    <property type="entry name" value="DOPAMINE BETA HYDROXYLASE RELATED"/>
    <property type="match status" value="1"/>
</dbReference>
<keyword evidence="7" id="KW-0560">Oxidoreductase</keyword>
<dbReference type="InterPro" id="IPR057626">
    <property type="entry name" value="S-S_Temptin"/>
</dbReference>